<keyword evidence="4" id="KW-1185">Reference proteome</keyword>
<dbReference type="SUPFAM" id="SSF54616">
    <property type="entry name" value="DNA-binding domain of Mlu1-box binding protein MBP1"/>
    <property type="match status" value="1"/>
</dbReference>
<evidence type="ECO:0000313" key="3">
    <source>
        <dbReference type="EMBL" id="OMJ29412.1"/>
    </source>
</evidence>
<dbReference type="InterPro" id="IPR029790">
    <property type="entry name" value="EFG1/Phd1/StuA"/>
</dbReference>
<organism evidence="3 4">
    <name type="scientific">Smittium culicis</name>
    <dbReference type="NCBI Taxonomy" id="133412"/>
    <lineage>
        <taxon>Eukaryota</taxon>
        <taxon>Fungi</taxon>
        <taxon>Fungi incertae sedis</taxon>
        <taxon>Zoopagomycota</taxon>
        <taxon>Kickxellomycotina</taxon>
        <taxon>Harpellomycetes</taxon>
        <taxon>Harpellales</taxon>
        <taxon>Legeriomycetaceae</taxon>
        <taxon>Smittium</taxon>
    </lineage>
</organism>
<reference evidence="4" key="1">
    <citation type="submission" date="2017-01" db="EMBL/GenBank/DDBJ databases">
        <authorList>
            <person name="Wang Y."/>
            <person name="White M."/>
            <person name="Kvist S."/>
            <person name="Moncalvo J.-M."/>
        </authorList>
    </citation>
    <scope>NUCLEOTIDE SEQUENCE [LARGE SCALE GENOMIC DNA]</scope>
    <source>
        <strain evidence="4">ID-206-W2</strain>
    </source>
</reference>
<sequence>MMTRGKRDGILKNEKERVVVKTGAMYLKGVWISFERAKYLANKHQIYDILEPLFDLNLPNDISDRLNNSSYSALTKFGDYFSSSGHNKIPRLEDYSDSLGYRYNSADLSTCFGSSSGNKRINLPSIKPIEELLASNRGYENQQYYVGASGGVSGYDHSGGGGVSGYSGNDNNGYYGVGNGSGGGTETGVAYGASNNNLYNTVSTNNVNYENSIPYKNSDYLSSYNDEYNYNGSSNINNGYNYSGSSADRTTYYNQSYSNEPNVQDRQNKQIYNTIEQVNSSNSKKYSNHKDFEVGNQVFDALNVNGLYVSGDDVDLEINTCLGQQVKNRSDNNYSPTPVKKNTHNSSNGVTSFENYNGDSSSIIRGNSNSSSDGPTLGAIVSIKHANNSNDSSLNNTKEMNGSTKAFDILNF</sequence>
<dbReference type="GO" id="GO:0005634">
    <property type="term" value="C:nucleus"/>
    <property type="evidence" value="ECO:0007669"/>
    <property type="project" value="TreeGrafter"/>
</dbReference>
<evidence type="ECO:0000259" key="2">
    <source>
        <dbReference type="PROSITE" id="PS51299"/>
    </source>
</evidence>
<dbReference type="OrthoDB" id="5407653at2759"/>
<proteinExistence type="predicted"/>
<protein>
    <submittedName>
        <fullName evidence="3">Enhanced filamentous growth protein 1</fullName>
    </submittedName>
</protein>
<feature type="domain" description="HTH APSES-type" evidence="2">
    <location>
        <begin position="1"/>
        <end position="65"/>
    </location>
</feature>
<dbReference type="GO" id="GO:0045944">
    <property type="term" value="P:positive regulation of transcription by RNA polymerase II"/>
    <property type="evidence" value="ECO:0007669"/>
    <property type="project" value="TreeGrafter"/>
</dbReference>
<name>A0A1R1YR98_9FUNG</name>
<evidence type="ECO:0000256" key="1">
    <source>
        <dbReference type="SAM" id="MobiDB-lite"/>
    </source>
</evidence>
<dbReference type="InterPro" id="IPR003163">
    <property type="entry name" value="Tscrpt_reg_HTH_APSES-type"/>
</dbReference>
<dbReference type="GO" id="GO:0003700">
    <property type="term" value="F:DNA-binding transcription factor activity"/>
    <property type="evidence" value="ECO:0007669"/>
    <property type="project" value="TreeGrafter"/>
</dbReference>
<dbReference type="Proteomes" id="UP000187429">
    <property type="component" value="Unassembled WGS sequence"/>
</dbReference>
<feature type="region of interest" description="Disordered" evidence="1">
    <location>
        <begin position="329"/>
        <end position="349"/>
    </location>
</feature>
<dbReference type="InterPro" id="IPR036887">
    <property type="entry name" value="HTH_APSES_sf"/>
</dbReference>
<evidence type="ECO:0000313" key="4">
    <source>
        <dbReference type="Proteomes" id="UP000187429"/>
    </source>
</evidence>
<dbReference type="GO" id="GO:0043565">
    <property type="term" value="F:sequence-specific DNA binding"/>
    <property type="evidence" value="ECO:0007669"/>
    <property type="project" value="TreeGrafter"/>
</dbReference>
<dbReference type="AlphaFoldDB" id="A0A1R1YR98"/>
<dbReference type="EMBL" id="LSSM01000291">
    <property type="protein sequence ID" value="OMJ29412.1"/>
    <property type="molecule type" value="Genomic_DNA"/>
</dbReference>
<dbReference type="PANTHER" id="PTHR47792:SF1">
    <property type="entry name" value="PROTEIN SOK2-RELATED"/>
    <property type="match status" value="1"/>
</dbReference>
<comment type="caution">
    <text evidence="3">The sequence shown here is derived from an EMBL/GenBank/DDBJ whole genome shotgun (WGS) entry which is preliminary data.</text>
</comment>
<dbReference type="PANTHER" id="PTHR47792">
    <property type="entry name" value="PROTEIN SOK2-RELATED"/>
    <property type="match status" value="1"/>
</dbReference>
<gene>
    <name evidence="3" type="ORF">AYI69_g1087</name>
</gene>
<dbReference type="PROSITE" id="PS51299">
    <property type="entry name" value="HTH_APSES"/>
    <property type="match status" value="1"/>
</dbReference>
<dbReference type="Gene3D" id="3.10.260.10">
    <property type="entry name" value="Transcription regulator HTH, APSES-type DNA-binding domain"/>
    <property type="match status" value="1"/>
</dbReference>
<accession>A0A1R1YR98</accession>